<organism evidence="4 6">
    <name type="scientific">Balaenoptera acutorostrata</name>
    <name type="common">Common minke whale</name>
    <name type="synonym">Balaena rostrata</name>
    <dbReference type="NCBI Taxonomy" id="9767"/>
    <lineage>
        <taxon>Eukaryota</taxon>
        <taxon>Metazoa</taxon>
        <taxon>Chordata</taxon>
        <taxon>Craniata</taxon>
        <taxon>Vertebrata</taxon>
        <taxon>Euteleostomi</taxon>
        <taxon>Mammalia</taxon>
        <taxon>Eutheria</taxon>
        <taxon>Laurasiatheria</taxon>
        <taxon>Artiodactyla</taxon>
        <taxon>Whippomorpha</taxon>
        <taxon>Cetacea</taxon>
        <taxon>Mysticeti</taxon>
        <taxon>Balaenopteridae</taxon>
        <taxon>Balaenoptera</taxon>
    </lineage>
</organism>
<dbReference type="GeneID" id="130706706"/>
<dbReference type="Pfam" id="PF15743">
    <property type="entry name" value="SPATA1_C"/>
    <property type="match status" value="1"/>
</dbReference>
<keyword evidence="1" id="KW-0175">Coiled coil</keyword>
<evidence type="ECO:0000313" key="6">
    <source>
        <dbReference type="RefSeq" id="XP_057395392.1"/>
    </source>
</evidence>
<proteinExistence type="predicted"/>
<feature type="domain" description="Spermatogenesis-associated protein 1 C-terminal" evidence="3">
    <location>
        <begin position="241"/>
        <end position="390"/>
    </location>
</feature>
<dbReference type="RefSeq" id="XP_057395392.1">
    <property type="nucleotide sequence ID" value="XM_057539409.1"/>
</dbReference>
<evidence type="ECO:0000259" key="3">
    <source>
        <dbReference type="Pfam" id="PF15743"/>
    </source>
</evidence>
<keyword evidence="4" id="KW-1185">Reference proteome</keyword>
<feature type="region of interest" description="Disordered" evidence="2">
    <location>
        <begin position="142"/>
        <end position="174"/>
    </location>
</feature>
<sequence length="398" mass="45572">MAQAESCYELSAPPPERMTGSTKEISSCSPSRNKASTMKNPPSGLVIHSTNYVPSIVLTARDISVKKDCCLFGAYIKKFGKKEKCNRAGKGMGEWVGVFRRVSYLNLLELRKILKNPTRLPHSDAGEYVPQSKSTFLIRAGGKATPNENQTGNNQIGNAELPGSQEDSDDDYFSGKKSQFLWKTEDDRTNIIRREDNQLGKKECISLPDLIDFPSVPCQPALSPGITDILLLQIERENIIEQMKQVREERRYLERIREELIKKVERLLEQGKLKRYHACDVWKKKYFETKKVAASLEEVLTKLREDLELYYKKLLIQLGAREIKMRPKNLATITNSKNYLIIEITEVQHAIDQLKRKLDTDKMKLITEIKVRKQAVSDLRTLKAELAQKKFNTSFQSQ</sequence>
<reference evidence="5 6" key="1">
    <citation type="submission" date="2025-05" db="UniProtKB">
        <authorList>
            <consortium name="RefSeq"/>
        </authorList>
    </citation>
    <scope>IDENTIFICATION</scope>
</reference>
<evidence type="ECO:0000256" key="2">
    <source>
        <dbReference type="SAM" id="MobiDB-lite"/>
    </source>
</evidence>
<evidence type="ECO:0000256" key="1">
    <source>
        <dbReference type="SAM" id="Coils"/>
    </source>
</evidence>
<name>A0ABM3SZW6_BALAC</name>
<dbReference type="InterPro" id="IPR031478">
    <property type="entry name" value="SPATA1_C"/>
</dbReference>
<dbReference type="PANTHER" id="PTHR14421:SF3">
    <property type="entry name" value="SPERMATOGENESIS-ASSOCIATED PROTEIN 1"/>
    <property type="match status" value="1"/>
</dbReference>
<dbReference type="PANTHER" id="PTHR14421">
    <property type="entry name" value="SPERMATOGENESIS-ASSOCIATED PROTEIN 1"/>
    <property type="match status" value="1"/>
</dbReference>
<dbReference type="Proteomes" id="UP001652580">
    <property type="component" value="Unplaced"/>
</dbReference>
<evidence type="ECO:0000313" key="5">
    <source>
        <dbReference type="RefSeq" id="XP_057395323.1"/>
    </source>
</evidence>
<accession>A0ABM3SZW6</accession>
<feature type="compositionally biased region" description="Polar residues" evidence="2">
    <location>
        <begin position="146"/>
        <end position="157"/>
    </location>
</feature>
<gene>
    <name evidence="6" type="primary">LOC130706706</name>
    <name evidence="5" type="synonym">LOC130706681</name>
</gene>
<evidence type="ECO:0000313" key="4">
    <source>
        <dbReference type="Proteomes" id="UP001652580"/>
    </source>
</evidence>
<feature type="region of interest" description="Disordered" evidence="2">
    <location>
        <begin position="1"/>
        <end position="41"/>
    </location>
</feature>
<protein>
    <submittedName>
        <fullName evidence="5 6">Spermatogenesis-associated protein 1-like</fullName>
    </submittedName>
</protein>
<dbReference type="InterPro" id="IPR039062">
    <property type="entry name" value="SPAT1"/>
</dbReference>
<feature type="compositionally biased region" description="Polar residues" evidence="2">
    <location>
        <begin position="19"/>
        <end position="40"/>
    </location>
</feature>
<dbReference type="RefSeq" id="XP_057395323.1">
    <property type="nucleotide sequence ID" value="XM_057539340.1"/>
</dbReference>
<feature type="coiled-coil region" evidence="1">
    <location>
        <begin position="229"/>
        <end position="313"/>
    </location>
</feature>